<dbReference type="STRING" id="35756.GCA_001044155_00972"/>
<dbReference type="Proteomes" id="UP000254467">
    <property type="component" value="Unassembled WGS sequence"/>
</dbReference>
<dbReference type="Pfam" id="PF04069">
    <property type="entry name" value="OpuAC"/>
    <property type="match status" value="1"/>
</dbReference>
<gene>
    <name evidence="3" type="primary">opuBC</name>
    <name evidence="3" type="ORF">NCTC11862_00636</name>
</gene>
<dbReference type="Gene3D" id="3.40.190.120">
    <property type="entry name" value="Osmoprotection protein (prox), domain 2"/>
    <property type="match status" value="1"/>
</dbReference>
<evidence type="ECO:0000259" key="2">
    <source>
        <dbReference type="Pfam" id="PF04069"/>
    </source>
</evidence>
<dbReference type="GO" id="GO:0022857">
    <property type="term" value="F:transmembrane transporter activity"/>
    <property type="evidence" value="ECO:0007669"/>
    <property type="project" value="InterPro"/>
</dbReference>
<dbReference type="SUPFAM" id="SSF53850">
    <property type="entry name" value="Periplasmic binding protein-like II"/>
    <property type="match status" value="1"/>
</dbReference>
<keyword evidence="4" id="KW-1185">Reference proteome</keyword>
<feature type="signal peptide" evidence="1">
    <location>
        <begin position="1"/>
        <end position="28"/>
    </location>
</feature>
<sequence>MTHFFSLPARRAPLAVAALAATSFTVTACASEDPLATDQADNGGGADTITIGTANFPESEIIGQVWAEALREAGFDVEVTSGIGSREVYLSALENGEVDIVPEYTGNLSQFYGADIEQGADAEAVYAEVENALPEALAAGEYAPAESKDAYMVTPEVAEQYDLSTLYDLSAIDSIVLAGNPELAERPYGPQGLDEVYNVPADSITMNPISDGGGPLTIAALLQGEATVADIYTTSPHLDSDGNEVELVELEDPENMILPQNVLPIYTAGGVPQEALDALAAINRDLTTEDLTAMNLRNVGEEKAEPSVIATDYVAAR</sequence>
<dbReference type="Gene3D" id="3.40.190.10">
    <property type="entry name" value="Periplasmic binding protein-like II"/>
    <property type="match status" value="1"/>
</dbReference>
<evidence type="ECO:0000313" key="4">
    <source>
        <dbReference type="Proteomes" id="UP000254467"/>
    </source>
</evidence>
<protein>
    <submittedName>
        <fullName evidence="3">Putative substrate-binding protein</fullName>
    </submittedName>
</protein>
<organism evidence="3 4">
    <name type="scientific">Corynebacterium pilosum</name>
    <dbReference type="NCBI Taxonomy" id="35756"/>
    <lineage>
        <taxon>Bacteria</taxon>
        <taxon>Bacillati</taxon>
        <taxon>Actinomycetota</taxon>
        <taxon>Actinomycetes</taxon>
        <taxon>Mycobacteriales</taxon>
        <taxon>Corynebacteriaceae</taxon>
        <taxon>Corynebacterium</taxon>
    </lineage>
</organism>
<feature type="domain" description="ABC-type glycine betaine transport system substrate-binding" evidence="2">
    <location>
        <begin position="47"/>
        <end position="315"/>
    </location>
</feature>
<dbReference type="AlphaFoldDB" id="A0A376CK65"/>
<feature type="chain" id="PRO_5039244256" evidence="1">
    <location>
        <begin position="29"/>
        <end position="317"/>
    </location>
</feature>
<evidence type="ECO:0000256" key="1">
    <source>
        <dbReference type="SAM" id="SignalP"/>
    </source>
</evidence>
<name>A0A376CK65_9CORY</name>
<dbReference type="RefSeq" id="WP_018581002.1">
    <property type="nucleotide sequence ID" value="NZ_LDYD01000005.1"/>
</dbReference>
<dbReference type="OrthoDB" id="9781705at2"/>
<reference evidence="3 4" key="1">
    <citation type="submission" date="2018-06" db="EMBL/GenBank/DDBJ databases">
        <authorList>
            <consortium name="Pathogen Informatics"/>
            <person name="Doyle S."/>
        </authorList>
    </citation>
    <scope>NUCLEOTIDE SEQUENCE [LARGE SCALE GENOMIC DNA]</scope>
    <source>
        <strain evidence="3 4">NCTC11862</strain>
    </source>
</reference>
<dbReference type="InterPro" id="IPR007210">
    <property type="entry name" value="ABC_Gly_betaine_transp_sub-bd"/>
</dbReference>
<dbReference type="EMBL" id="UFXQ01000001">
    <property type="protein sequence ID" value="STC68860.1"/>
    <property type="molecule type" value="Genomic_DNA"/>
</dbReference>
<accession>A0A376CK65</accession>
<proteinExistence type="predicted"/>
<keyword evidence="1" id="KW-0732">Signal</keyword>
<evidence type="ECO:0000313" key="3">
    <source>
        <dbReference type="EMBL" id="STC68860.1"/>
    </source>
</evidence>
<dbReference type="GO" id="GO:0043190">
    <property type="term" value="C:ATP-binding cassette (ABC) transporter complex"/>
    <property type="evidence" value="ECO:0007669"/>
    <property type="project" value="InterPro"/>
</dbReference>
<dbReference type="CDD" id="cd13606">
    <property type="entry name" value="PBP2_ProX_like"/>
    <property type="match status" value="1"/>
</dbReference>